<keyword evidence="8" id="KW-1185">Reference proteome</keyword>
<keyword evidence="3 5" id="KW-1133">Transmembrane helix</keyword>
<dbReference type="RefSeq" id="WP_148649079.1">
    <property type="nucleotide sequence ID" value="NZ_CP011131.1"/>
</dbReference>
<accession>A0ABY3XCG3</accession>
<keyword evidence="4 5" id="KW-0472">Membrane</keyword>
<protein>
    <recommendedName>
        <fullName evidence="6">HTTM-like domain-containing protein</fullName>
    </recommendedName>
</protein>
<evidence type="ECO:0000256" key="3">
    <source>
        <dbReference type="ARBA" id="ARBA00022989"/>
    </source>
</evidence>
<feature type="transmembrane region" description="Helical" evidence="5">
    <location>
        <begin position="60"/>
        <end position="79"/>
    </location>
</feature>
<evidence type="ECO:0000256" key="5">
    <source>
        <dbReference type="SAM" id="Phobius"/>
    </source>
</evidence>
<evidence type="ECO:0000256" key="1">
    <source>
        <dbReference type="ARBA" id="ARBA00004127"/>
    </source>
</evidence>
<evidence type="ECO:0000256" key="4">
    <source>
        <dbReference type="ARBA" id="ARBA00023136"/>
    </source>
</evidence>
<gene>
    <name evidence="7" type="ORF">MOV92_22400</name>
</gene>
<evidence type="ECO:0000259" key="6">
    <source>
        <dbReference type="SMART" id="SM00752"/>
    </source>
</evidence>
<name>A0ABY3XCG3_9GAMM</name>
<evidence type="ECO:0000313" key="8">
    <source>
        <dbReference type="Proteomes" id="UP000829194"/>
    </source>
</evidence>
<dbReference type="EMBL" id="CP093547">
    <property type="protein sequence ID" value="UNP29186.1"/>
    <property type="molecule type" value="Genomic_DNA"/>
</dbReference>
<dbReference type="Proteomes" id="UP000829194">
    <property type="component" value="Chromosome"/>
</dbReference>
<evidence type="ECO:0000256" key="2">
    <source>
        <dbReference type="ARBA" id="ARBA00022692"/>
    </source>
</evidence>
<evidence type="ECO:0000313" key="7">
    <source>
        <dbReference type="EMBL" id="UNP29186.1"/>
    </source>
</evidence>
<comment type="subcellular location">
    <subcellularLocation>
        <location evidence="1">Endomembrane system</location>
        <topology evidence="1">Multi-pass membrane protein</topology>
    </subcellularLocation>
</comment>
<dbReference type="InterPro" id="IPR011020">
    <property type="entry name" value="HTTM-like"/>
</dbReference>
<feature type="transmembrane region" description="Helical" evidence="5">
    <location>
        <begin position="136"/>
        <end position="156"/>
    </location>
</feature>
<dbReference type="SMART" id="SM00752">
    <property type="entry name" value="HTTM"/>
    <property type="match status" value="1"/>
</dbReference>
<keyword evidence="2 5" id="KW-0812">Transmembrane</keyword>
<feature type="transmembrane region" description="Helical" evidence="5">
    <location>
        <begin position="85"/>
        <end position="102"/>
    </location>
</feature>
<proteinExistence type="predicted"/>
<organism evidence="7 8">
    <name type="scientific">Lysobacter gummosus</name>
    <dbReference type="NCBI Taxonomy" id="262324"/>
    <lineage>
        <taxon>Bacteria</taxon>
        <taxon>Pseudomonadati</taxon>
        <taxon>Pseudomonadota</taxon>
        <taxon>Gammaproteobacteria</taxon>
        <taxon>Lysobacterales</taxon>
        <taxon>Lysobacteraceae</taxon>
        <taxon>Lysobacter</taxon>
    </lineage>
</organism>
<feature type="domain" description="HTTM-like" evidence="6">
    <location>
        <begin position="1"/>
        <end position="264"/>
    </location>
</feature>
<reference evidence="7 8" key="1">
    <citation type="submission" date="2022-03" db="EMBL/GenBank/DDBJ databases">
        <title>Complete genome sequence of Lysobacter capsici VKM B-2533 and Lysobacter gummosus 10.1.1, promising sources of lytic agents.</title>
        <authorList>
            <person name="Tarlachkov S.V."/>
            <person name="Kudryakova I.V."/>
            <person name="Afoshin A.S."/>
            <person name="Leontyevskaya E.A."/>
            <person name="Leontyevskaya N.V."/>
        </authorList>
    </citation>
    <scope>NUCLEOTIDE SEQUENCE [LARGE SCALE GENOMIC DNA]</scope>
    <source>
        <strain evidence="7 8">10.1.1</strain>
    </source>
</reference>
<sequence>MVSPELALEVAVRGASAALGIGFLEQLHVGHRSFASSGLYAGNVIRLIGAPEFTERFGTVPLRLVLTVGAACGLLGLFLNPYEGAGRLILALTFACAVVSRFCRIMGGDGAEQMAILTLFAGCLAILPGPDASTTLLAVFFIGAQLVLSYFTAGFVKAVSPTWRSGTAIGLVMCSEAYGERWIGSFVESRDALSRLLTRAVFVGECLFPLILIAPREVALAMLVAGLVFHVATAVTMGLNTFMIAFPATLLCVLVTVENVSPWW</sequence>